<dbReference type="RefSeq" id="YP_009187696.1">
    <property type="nucleotide sequence ID" value="NC_028659.1"/>
</dbReference>
<feature type="coiled-coil region" evidence="1">
    <location>
        <begin position="148"/>
        <end position="182"/>
    </location>
</feature>
<gene>
    <name evidence="2" type="ORF">KB57_083</name>
</gene>
<name>A0A0S1S1H6_9CAUD</name>
<dbReference type="GeneID" id="26523048"/>
<keyword evidence="3" id="KW-1185">Reference proteome</keyword>
<protein>
    <submittedName>
        <fullName evidence="2">Uncharacterized protein</fullName>
    </submittedName>
</protein>
<dbReference type="Proteomes" id="UP000203990">
    <property type="component" value="Segment"/>
</dbReference>
<proteinExistence type="predicted"/>
<evidence type="ECO:0000313" key="2">
    <source>
        <dbReference type="EMBL" id="ALM02471.1"/>
    </source>
</evidence>
<dbReference type="OrthoDB" id="11986at10239"/>
<dbReference type="KEGG" id="vg:26523048"/>
<dbReference type="EMBL" id="KT934943">
    <property type="protein sequence ID" value="ALM02471.1"/>
    <property type="molecule type" value="Genomic_DNA"/>
</dbReference>
<accession>A0A0S1S1H6</accession>
<evidence type="ECO:0000313" key="3">
    <source>
        <dbReference type="Proteomes" id="UP000203990"/>
    </source>
</evidence>
<keyword evidence="1" id="KW-0175">Coiled coil</keyword>
<reference evidence="2 3" key="1">
    <citation type="submission" date="2015-10" db="EMBL/GenBank/DDBJ databases">
        <title>Complete genome sequence of Klebsiella pneumoniae bacteriophage vB_KpnM_KB57.</title>
        <authorList>
            <person name="Volozhantsev N.V."/>
            <person name="Popova A.V."/>
            <person name="Krasilnikova V.M."/>
            <person name="Bogun A.G."/>
        </authorList>
    </citation>
    <scope>NUCLEOTIDE SEQUENCE [LARGE SCALE GENOMIC DNA]</scope>
</reference>
<sequence length="203" mass="21846">MTDSKTVISVTERATKAVTTAATGLTKVVAELQSLAEGSEKISQEIQFKQQELGQIEVQFNEKLAEEKSKLKIKVLENEDSVLNSILKARGLVAVEPGVVEDLRAELAISQQNNAEAVESAVADVKRSAAIELNAVKANLESAHKVAIAELTANSKAKDDRIAMLTEQLEAARGDLKAERETRLEIAKADANRQGVVVNTGKN</sequence>
<evidence type="ECO:0000256" key="1">
    <source>
        <dbReference type="SAM" id="Coils"/>
    </source>
</evidence>
<organism evidence="2 3">
    <name type="scientific">Klebsiella phage vB_KpnM_KB57</name>
    <dbReference type="NCBI Taxonomy" id="1719140"/>
    <lineage>
        <taxon>Viruses</taxon>
        <taxon>Duplodnaviria</taxon>
        <taxon>Heunggongvirae</taxon>
        <taxon>Uroviricota</taxon>
        <taxon>Caudoviricetes</taxon>
        <taxon>Vequintavirinae</taxon>
        <taxon>Mydovirus</taxon>
        <taxon>Mydovirus KB57</taxon>
    </lineage>
</organism>